<evidence type="ECO:0000313" key="1">
    <source>
        <dbReference type="EMBL" id="VEL23170.1"/>
    </source>
</evidence>
<comment type="caution">
    <text evidence="1">The sequence shown here is derived from an EMBL/GenBank/DDBJ whole genome shotgun (WGS) entry which is preliminary data.</text>
</comment>
<dbReference type="EMBL" id="CAAALY010060415">
    <property type="protein sequence ID" value="VEL23170.1"/>
    <property type="molecule type" value="Genomic_DNA"/>
</dbReference>
<keyword evidence="2" id="KW-1185">Reference proteome</keyword>
<dbReference type="AlphaFoldDB" id="A0A448WY24"/>
<organism evidence="1 2">
    <name type="scientific">Protopolystoma xenopodis</name>
    <dbReference type="NCBI Taxonomy" id="117903"/>
    <lineage>
        <taxon>Eukaryota</taxon>
        <taxon>Metazoa</taxon>
        <taxon>Spiralia</taxon>
        <taxon>Lophotrochozoa</taxon>
        <taxon>Platyhelminthes</taxon>
        <taxon>Monogenea</taxon>
        <taxon>Polyopisthocotylea</taxon>
        <taxon>Polystomatidea</taxon>
        <taxon>Polystomatidae</taxon>
        <taxon>Protopolystoma</taxon>
    </lineage>
</organism>
<dbReference type="Gene3D" id="3.40.390.10">
    <property type="entry name" value="Collagenase (Catalytic Domain)"/>
    <property type="match status" value="1"/>
</dbReference>
<protein>
    <submittedName>
        <fullName evidence="1">Uncharacterized protein</fullName>
    </submittedName>
</protein>
<evidence type="ECO:0000313" key="2">
    <source>
        <dbReference type="Proteomes" id="UP000784294"/>
    </source>
</evidence>
<dbReference type="InterPro" id="IPR024079">
    <property type="entry name" value="MetalloPept_cat_dom_sf"/>
</dbReference>
<reference evidence="1" key="1">
    <citation type="submission" date="2018-11" db="EMBL/GenBank/DDBJ databases">
        <authorList>
            <consortium name="Pathogen Informatics"/>
        </authorList>
    </citation>
    <scope>NUCLEOTIDE SEQUENCE</scope>
</reference>
<accession>A0A448WY24</accession>
<dbReference type="OrthoDB" id="2131567at2759"/>
<dbReference type="Proteomes" id="UP000784294">
    <property type="component" value="Unassembled WGS sequence"/>
</dbReference>
<name>A0A448WY24_9PLAT</name>
<gene>
    <name evidence="1" type="ORF">PXEA_LOCUS16610</name>
</gene>
<dbReference type="GO" id="GO:0008237">
    <property type="term" value="F:metallopeptidase activity"/>
    <property type="evidence" value="ECO:0007669"/>
    <property type="project" value="InterPro"/>
</dbReference>
<proteinExistence type="predicted"/>
<sequence>MAHLLTYNRFADGVLGMSWMASPELHHQGGICSKPRGFSLFYSFGVFWRHSYT</sequence>